<dbReference type="AlphaFoldDB" id="A0A059WG54"/>
<evidence type="ECO:0000313" key="1">
    <source>
        <dbReference type="EMBL" id="GCB94317.1"/>
    </source>
</evidence>
<dbReference type="STRING" id="68570.DC74_6385"/>
<evidence type="ECO:0000313" key="2">
    <source>
        <dbReference type="Proteomes" id="UP000288351"/>
    </source>
</evidence>
<proteinExistence type="predicted"/>
<gene>
    <name evidence="1" type="ORF">SALB_07116</name>
</gene>
<protein>
    <submittedName>
        <fullName evidence="1">Uncharacterized protein</fullName>
    </submittedName>
</protein>
<dbReference type="eggNOG" id="ENOG5031V4Q">
    <property type="taxonomic scope" value="Bacteria"/>
</dbReference>
<sequence length="88" mass="8430">MRKLHKAAVVAAALGSISILGAGTANAQAAEAMHGGWCHTHDLNLDILGQVGILNGLLGNAINGEGAPGAQISPIGSGIGCGHGGGGI</sequence>
<name>A0A059WG54_STRNR</name>
<accession>A0A059WG54</accession>
<dbReference type="Proteomes" id="UP000288351">
    <property type="component" value="Unassembled WGS sequence"/>
</dbReference>
<comment type="caution">
    <text evidence="1">The sequence shown here is derived from an EMBL/GenBank/DDBJ whole genome shotgun (WGS) entry which is preliminary data.</text>
</comment>
<dbReference type="RefSeq" id="WP_016575048.1">
    <property type="nucleotide sequence ID" value="NZ_BHXC01000007.1"/>
</dbReference>
<organism evidence="1 2">
    <name type="scientific">Streptomyces noursei</name>
    <name type="common">Streptomyces albulus</name>
    <dbReference type="NCBI Taxonomy" id="1971"/>
    <lineage>
        <taxon>Bacteria</taxon>
        <taxon>Bacillati</taxon>
        <taxon>Actinomycetota</taxon>
        <taxon>Actinomycetes</taxon>
        <taxon>Kitasatosporales</taxon>
        <taxon>Streptomycetaceae</taxon>
        <taxon>Streptomyces</taxon>
    </lineage>
</organism>
<dbReference type="EMBL" id="BHXC01000007">
    <property type="protein sequence ID" value="GCB94317.1"/>
    <property type="molecule type" value="Genomic_DNA"/>
</dbReference>
<reference evidence="1 2" key="1">
    <citation type="journal article" date="2019" name="Microbiol. Resour. Announc.">
        <title>Draft Genome Sequence of the Most Traditional epsilon-Poly-l-Lysine Producer, Streptomyces albulus NBRC14147.</title>
        <authorList>
            <person name="Yamanaka K."/>
            <person name="Hamano Y."/>
        </authorList>
    </citation>
    <scope>NUCLEOTIDE SEQUENCE [LARGE SCALE GENOMIC DNA]</scope>
    <source>
        <strain evidence="1 2">NBRC 14147</strain>
    </source>
</reference>